<dbReference type="InterPro" id="IPR038225">
    <property type="entry name" value="TagF_sf"/>
</dbReference>
<gene>
    <name evidence="1" type="primary">tagF</name>
    <name evidence="1" type="ORF">soil367_01465</name>
</gene>
<accession>A0A4P7XCZ0</accession>
<dbReference type="EMBL" id="CP031093">
    <property type="protein sequence ID" value="QCF24728.1"/>
    <property type="molecule type" value="Genomic_DNA"/>
</dbReference>
<organism evidence="1 2">
    <name type="scientific">Hydrocarboniclastica marina</name>
    <dbReference type="NCBI Taxonomy" id="2259620"/>
    <lineage>
        <taxon>Bacteria</taxon>
        <taxon>Pseudomonadati</taxon>
        <taxon>Pseudomonadota</taxon>
        <taxon>Gammaproteobacteria</taxon>
        <taxon>Alteromonadales</taxon>
        <taxon>Alteromonadaceae</taxon>
        <taxon>Hydrocarboniclastica</taxon>
    </lineage>
</organism>
<reference evidence="1 2" key="1">
    <citation type="submission" date="2018-07" db="EMBL/GenBank/DDBJ databases">
        <title>Marsedoiliclastica nanhaica gen. nov. sp. nov., a novel marine hydrocarbonoclastic bacterium isolated from an in-situ enriched hydrocarbon-degrading consortium in deep-sea sediment.</title>
        <authorList>
            <person name="Dong C."/>
            <person name="Ma T."/>
            <person name="Liu R."/>
            <person name="Shao Z."/>
        </authorList>
    </citation>
    <scope>NUCLEOTIDE SEQUENCE [LARGE SCALE GENOMIC DNA]</scope>
    <source>
        <strain evidence="2">soil36-7</strain>
    </source>
</reference>
<dbReference type="AlphaFoldDB" id="A0A4P7XCZ0"/>
<dbReference type="PIRSF" id="PIRSF029287">
    <property type="entry name" value="UCP029287"/>
    <property type="match status" value="1"/>
</dbReference>
<evidence type="ECO:0000313" key="1">
    <source>
        <dbReference type="EMBL" id="QCF24728.1"/>
    </source>
</evidence>
<dbReference type="KEGG" id="hmi:soil367_01465"/>
<protein>
    <submittedName>
        <fullName evidence="1">Type VI secretion system-associated protein TagF</fullName>
    </submittedName>
</protein>
<sequence length="223" mass="25016">MSWGYLGKVPNRGDFIAHNVLPATRDLLFEWCQSTLAVSREQLGQEWLEVYLTSPIWHFSAGPGTIGSTGVIGTMIPSVDRVGRHFPFMVLAEYVGAGLDAWLQSQWSSTMEELVLAVLEDDWNEQDWQRRLSNVEHPVAVASRLRWPAGDGNSVIPGVARETDWLRALLERDNGMALWWTQGSMSVEPVTLLTDGLPKVGQFVSMLAGQWERHGWQQGELVD</sequence>
<dbReference type="Proteomes" id="UP000298049">
    <property type="component" value="Chromosome"/>
</dbReference>
<dbReference type="Pfam" id="PF09867">
    <property type="entry name" value="TagF_N"/>
    <property type="match status" value="1"/>
</dbReference>
<keyword evidence="2" id="KW-1185">Reference proteome</keyword>
<proteinExistence type="predicted"/>
<dbReference type="OrthoDB" id="9801841at2"/>
<evidence type="ECO:0000313" key="2">
    <source>
        <dbReference type="Proteomes" id="UP000298049"/>
    </source>
</evidence>
<dbReference type="Gene3D" id="3.40.1730.10">
    <property type="entry name" value="pa0076 domain"/>
    <property type="match status" value="1"/>
</dbReference>
<dbReference type="RefSeq" id="WP_136546221.1">
    <property type="nucleotide sequence ID" value="NZ_CP031093.1"/>
</dbReference>
<name>A0A4P7XCZ0_9ALTE</name>
<dbReference type="NCBIfam" id="TIGR03373">
    <property type="entry name" value="VI_minor_4"/>
    <property type="match status" value="1"/>
</dbReference>
<dbReference type="InterPro" id="IPR017748">
    <property type="entry name" value="TagF"/>
</dbReference>